<proteinExistence type="predicted"/>
<feature type="compositionally biased region" description="Polar residues" evidence="1">
    <location>
        <begin position="347"/>
        <end position="376"/>
    </location>
</feature>
<dbReference type="EMBL" id="WTPW01000303">
    <property type="protein sequence ID" value="KAF0525171.1"/>
    <property type="molecule type" value="Genomic_DNA"/>
</dbReference>
<gene>
    <name evidence="2" type="ORF">F8M41_014696</name>
</gene>
<feature type="region of interest" description="Disordered" evidence="1">
    <location>
        <begin position="295"/>
        <end position="383"/>
    </location>
</feature>
<evidence type="ECO:0000256" key="1">
    <source>
        <dbReference type="SAM" id="MobiDB-lite"/>
    </source>
</evidence>
<comment type="caution">
    <text evidence="2">The sequence shown here is derived from an EMBL/GenBank/DDBJ whole genome shotgun (WGS) entry which is preliminary data.</text>
</comment>
<evidence type="ECO:0000313" key="3">
    <source>
        <dbReference type="Proteomes" id="UP000439903"/>
    </source>
</evidence>
<name>A0A8H4AR89_GIGMA</name>
<dbReference type="AlphaFoldDB" id="A0A8H4AR89"/>
<organism evidence="2 3">
    <name type="scientific">Gigaspora margarita</name>
    <dbReference type="NCBI Taxonomy" id="4874"/>
    <lineage>
        <taxon>Eukaryota</taxon>
        <taxon>Fungi</taxon>
        <taxon>Fungi incertae sedis</taxon>
        <taxon>Mucoromycota</taxon>
        <taxon>Glomeromycotina</taxon>
        <taxon>Glomeromycetes</taxon>
        <taxon>Diversisporales</taxon>
        <taxon>Gigasporaceae</taxon>
        <taxon>Gigaspora</taxon>
    </lineage>
</organism>
<dbReference type="Proteomes" id="UP000439903">
    <property type="component" value="Unassembled WGS sequence"/>
</dbReference>
<feature type="compositionally biased region" description="Basic residues" evidence="1">
    <location>
        <begin position="330"/>
        <end position="342"/>
    </location>
</feature>
<protein>
    <submittedName>
        <fullName evidence="2">Protein far1-related sequence 11-like isoform x2</fullName>
    </submittedName>
</protein>
<keyword evidence="3" id="KW-1185">Reference proteome</keyword>
<feature type="compositionally biased region" description="Basic and acidic residues" evidence="1">
    <location>
        <begin position="300"/>
        <end position="309"/>
    </location>
</feature>
<sequence>MDGNDILESFEEQSLDITTCEKNLDERVDTSDQNLDERVDASNQNLDDAPKIGQTFNNWDELDRYITLYAKSQNFVSVKRGLEYNNGVCRSRRYAGTHQDHNAMKKKTCIAENQRQMRSKRTGCYWQISIYLTPTSLSMQRQEIAQAVWYTSQLINNFQDLSLQLDSEQPDLDEQFEYNEQSNSTEAFDVFVEEAVDAPAILLNELMPPTEVESVLEVWEVSRHRRNAKNYIVLFKNNSHLCTCLGLVQYGFVSYVTISGLSKKAIQTGLDSGSNAIQELENFMNGFISKYTPKKRERKNMKQHEDKNEATSNSSSSDDDFVSIEDPVVHPKRGAPKKKRIKGSHEFASTNKSKQSLEVQKNRKPTQYQQCQNTGHNKAGCEA</sequence>
<evidence type="ECO:0000313" key="2">
    <source>
        <dbReference type="EMBL" id="KAF0525171.1"/>
    </source>
</evidence>
<reference evidence="2 3" key="1">
    <citation type="journal article" date="2019" name="Environ. Microbiol.">
        <title>At the nexus of three kingdoms: the genome of the mycorrhizal fungus Gigaspora margarita provides insights into plant, endobacterial and fungal interactions.</title>
        <authorList>
            <person name="Venice F."/>
            <person name="Ghignone S."/>
            <person name="Salvioli di Fossalunga A."/>
            <person name="Amselem J."/>
            <person name="Novero M."/>
            <person name="Xianan X."/>
            <person name="Sedzielewska Toro K."/>
            <person name="Morin E."/>
            <person name="Lipzen A."/>
            <person name="Grigoriev I.V."/>
            <person name="Henrissat B."/>
            <person name="Martin F.M."/>
            <person name="Bonfante P."/>
        </authorList>
    </citation>
    <scope>NUCLEOTIDE SEQUENCE [LARGE SCALE GENOMIC DNA]</scope>
    <source>
        <strain evidence="2 3">BEG34</strain>
    </source>
</reference>
<accession>A0A8H4AR89</accession>